<keyword evidence="2" id="KW-1185">Reference proteome</keyword>
<reference evidence="1" key="1">
    <citation type="journal article" date="2019" name="Environ. Microbiol.">
        <title>Fungal ecological strategies reflected in gene transcription - a case study of two litter decomposers.</title>
        <authorList>
            <person name="Barbi F."/>
            <person name="Kohler A."/>
            <person name="Barry K."/>
            <person name="Baskaran P."/>
            <person name="Daum C."/>
            <person name="Fauchery L."/>
            <person name="Ihrmark K."/>
            <person name="Kuo A."/>
            <person name="LaButti K."/>
            <person name="Lipzen A."/>
            <person name="Morin E."/>
            <person name="Grigoriev I.V."/>
            <person name="Henrissat B."/>
            <person name="Lindahl B."/>
            <person name="Martin F."/>
        </authorList>
    </citation>
    <scope>NUCLEOTIDE SEQUENCE</scope>
    <source>
        <strain evidence="1">JB14</strain>
    </source>
</reference>
<accession>A0A6A4GGQ2</accession>
<protein>
    <submittedName>
        <fullName evidence="1">Uncharacterized protein</fullName>
    </submittedName>
</protein>
<evidence type="ECO:0000313" key="1">
    <source>
        <dbReference type="EMBL" id="KAE9384574.1"/>
    </source>
</evidence>
<sequence length="90" mass="9724">MSAMSAGDIISYDISCQSIARYLDADTLLYLEGCPILTPSQCIYEGVSPGPYKDQLILQILRSSGECPKSHIRDAANGNGSYKAYGDDAR</sequence>
<dbReference type="Proteomes" id="UP000799118">
    <property type="component" value="Unassembled WGS sequence"/>
</dbReference>
<organism evidence="1 2">
    <name type="scientific">Gymnopus androsaceus JB14</name>
    <dbReference type="NCBI Taxonomy" id="1447944"/>
    <lineage>
        <taxon>Eukaryota</taxon>
        <taxon>Fungi</taxon>
        <taxon>Dikarya</taxon>
        <taxon>Basidiomycota</taxon>
        <taxon>Agaricomycotina</taxon>
        <taxon>Agaricomycetes</taxon>
        <taxon>Agaricomycetidae</taxon>
        <taxon>Agaricales</taxon>
        <taxon>Marasmiineae</taxon>
        <taxon>Omphalotaceae</taxon>
        <taxon>Gymnopus</taxon>
    </lineage>
</organism>
<evidence type="ECO:0000313" key="2">
    <source>
        <dbReference type="Proteomes" id="UP000799118"/>
    </source>
</evidence>
<dbReference type="AlphaFoldDB" id="A0A6A4GGQ2"/>
<proteinExistence type="predicted"/>
<gene>
    <name evidence="1" type="ORF">BT96DRAFT_1007933</name>
</gene>
<dbReference type="EMBL" id="ML770118">
    <property type="protein sequence ID" value="KAE9384574.1"/>
    <property type="molecule type" value="Genomic_DNA"/>
</dbReference>
<name>A0A6A4GGQ2_9AGAR</name>